<gene>
    <name evidence="7 9" type="primary">tsaD</name>
    <name evidence="9" type="ORF">HYD_6680</name>
</gene>
<proteinExistence type="inferred from homology"/>
<dbReference type="HAMAP" id="MF_01445">
    <property type="entry name" value="TsaD"/>
    <property type="match status" value="1"/>
</dbReference>
<feature type="binding site" evidence="7">
    <location>
        <position position="175"/>
    </location>
    <ligand>
        <name>substrate</name>
    </ligand>
</feature>
<evidence type="ECO:0000256" key="4">
    <source>
        <dbReference type="ARBA" id="ARBA00023004"/>
    </source>
</evidence>
<dbReference type="Pfam" id="PF00814">
    <property type="entry name" value="TsaD"/>
    <property type="match status" value="1"/>
</dbReference>
<accession>A0ABN6L3P8</accession>
<keyword evidence="7" id="KW-0963">Cytoplasm</keyword>
<keyword evidence="1 7" id="KW-0808">Transferase</keyword>
<dbReference type="Gene3D" id="3.30.420.40">
    <property type="match status" value="2"/>
</dbReference>
<evidence type="ECO:0000256" key="6">
    <source>
        <dbReference type="ARBA" id="ARBA00048117"/>
    </source>
</evidence>
<keyword evidence="4 7" id="KW-0408">Iron</keyword>
<dbReference type="InterPro" id="IPR017861">
    <property type="entry name" value="KAE1/TsaD"/>
</dbReference>
<dbReference type="PANTHER" id="PTHR11735:SF6">
    <property type="entry name" value="TRNA N6-ADENOSINE THREONYLCARBAMOYLTRANSFERASE, MITOCHONDRIAL"/>
    <property type="match status" value="1"/>
</dbReference>
<feature type="binding site" evidence="7">
    <location>
        <position position="289"/>
    </location>
    <ligand>
        <name>substrate</name>
    </ligand>
</feature>
<reference evidence="9" key="1">
    <citation type="submission" date="2021-10" db="EMBL/GenBank/DDBJ databases">
        <title>Genome Sequence of The Candidatus Hydrogeosomobacter endosymbioticus, an Intracellular Bacterial Symbiont of the Anaerobic Ciliate GW7.</title>
        <authorList>
            <person name="Shiohama Y."/>
            <person name="Shinzato N."/>
        </authorList>
    </citation>
    <scope>NUCLEOTIDE SEQUENCE [LARGE SCALE GENOMIC DNA]</scope>
    <source>
        <strain evidence="9">200920</strain>
    </source>
</reference>
<keyword evidence="10" id="KW-1185">Reference proteome</keyword>
<organism evidence="9 10">
    <name type="scientific">Candidatus Hydrogenosomobacter endosymbioticus</name>
    <dbReference type="NCBI Taxonomy" id="2558174"/>
    <lineage>
        <taxon>Bacteria</taxon>
        <taxon>Pseudomonadati</taxon>
        <taxon>Pseudomonadota</taxon>
        <taxon>Alphaproteobacteria</taxon>
        <taxon>Holosporales</taxon>
        <taxon>Holosporaceae</taxon>
        <taxon>Candidatus Hydrogenosomobacter</taxon>
    </lineage>
</organism>
<comment type="cofactor">
    <cofactor evidence="7">
        <name>Fe(2+)</name>
        <dbReference type="ChEBI" id="CHEBI:29033"/>
    </cofactor>
    <text evidence="7">Binds 1 Fe(2+) ion per subunit.</text>
</comment>
<feature type="binding site" evidence="7">
    <location>
        <position position="123"/>
    </location>
    <ligand>
        <name>Fe cation</name>
        <dbReference type="ChEBI" id="CHEBI:24875"/>
    </ligand>
</feature>
<dbReference type="InterPro" id="IPR022450">
    <property type="entry name" value="TsaD"/>
</dbReference>
<dbReference type="Proteomes" id="UP001320209">
    <property type="component" value="Chromosome"/>
</dbReference>
<dbReference type="NCBIfam" id="TIGR00329">
    <property type="entry name" value="gcp_kae1"/>
    <property type="match status" value="1"/>
</dbReference>
<evidence type="ECO:0000259" key="8">
    <source>
        <dbReference type="Pfam" id="PF00814"/>
    </source>
</evidence>
<comment type="similarity">
    <text evidence="7">Belongs to the KAE1 / TsaD family.</text>
</comment>
<keyword evidence="3 7" id="KW-0479">Metal-binding</keyword>
<comment type="subcellular location">
    <subcellularLocation>
        <location evidence="7">Cytoplasm</location>
    </subcellularLocation>
</comment>
<dbReference type="SUPFAM" id="SSF53067">
    <property type="entry name" value="Actin-like ATPase domain"/>
    <property type="match status" value="1"/>
</dbReference>
<protein>
    <recommendedName>
        <fullName evidence="7">tRNA N6-adenosine threonylcarbamoyltransferase</fullName>
        <ecNumber evidence="7">2.3.1.234</ecNumber>
    </recommendedName>
    <alternativeName>
        <fullName evidence="7">N6-L-threonylcarbamoyladenine synthase</fullName>
        <shortName evidence="7">t(6)A synthase</shortName>
    </alternativeName>
    <alternativeName>
        <fullName evidence="7">t(6)A37 threonylcarbamoyladenosine biosynthesis protein TsaD</fullName>
    </alternativeName>
    <alternativeName>
        <fullName evidence="7">tRNA threonylcarbamoyladenosine biosynthesis protein TsaD</fullName>
    </alternativeName>
</protein>
<evidence type="ECO:0000313" key="9">
    <source>
        <dbReference type="EMBL" id="BDB96535.1"/>
    </source>
</evidence>
<dbReference type="InterPro" id="IPR000905">
    <property type="entry name" value="Gcp-like_dom"/>
</dbReference>
<feature type="binding site" evidence="7">
    <location>
        <position position="188"/>
    </location>
    <ligand>
        <name>substrate</name>
    </ligand>
</feature>
<evidence type="ECO:0000256" key="7">
    <source>
        <dbReference type="HAMAP-Rule" id="MF_01445"/>
    </source>
</evidence>
<feature type="domain" description="Gcp-like" evidence="8">
    <location>
        <begin position="32"/>
        <end position="324"/>
    </location>
</feature>
<evidence type="ECO:0000256" key="5">
    <source>
        <dbReference type="ARBA" id="ARBA00023315"/>
    </source>
</evidence>
<keyword evidence="2 7" id="KW-0819">tRNA processing</keyword>
<comment type="catalytic activity">
    <reaction evidence="6 7">
        <text>L-threonylcarbamoyladenylate + adenosine(37) in tRNA = N(6)-L-threonylcarbamoyladenosine(37) in tRNA + AMP + H(+)</text>
        <dbReference type="Rhea" id="RHEA:37059"/>
        <dbReference type="Rhea" id="RHEA-COMP:10162"/>
        <dbReference type="Rhea" id="RHEA-COMP:10163"/>
        <dbReference type="ChEBI" id="CHEBI:15378"/>
        <dbReference type="ChEBI" id="CHEBI:73682"/>
        <dbReference type="ChEBI" id="CHEBI:74411"/>
        <dbReference type="ChEBI" id="CHEBI:74418"/>
        <dbReference type="ChEBI" id="CHEBI:456215"/>
        <dbReference type="EC" id="2.3.1.234"/>
    </reaction>
</comment>
<dbReference type="PANTHER" id="PTHR11735">
    <property type="entry name" value="TRNA N6-ADENOSINE THREONYLCARBAMOYLTRANSFERASE"/>
    <property type="match status" value="1"/>
</dbReference>
<sequence>MLRKMFQNNVPIIGIETSCDETAVAVICGRSILSNEIYSQTKEHEKFGGVVPEVAARAHVTVLTDLFSIAIGKAGIRLRDACAIGVTSGPGLVGGLLVGTMFAKGIAIGSCKPVYPINHLEAHALTVRMFDDRAKFPYLLLLISGGHCQVIIVNGVGKYQMLGATLDDSLGECFDKVARLLGFSYPGGPKIEKAAVGGDPFAFDIPEPLKGSKDCLFSFSGLKTACASIIQRSSLDERQVKDFCASFQRVVADHLCRKILVAVQKSEKFAGLSENKISCCVIAGGVASNAYIRERINFALSSVRYELVVAPSEFCTDNAVMIAWAALERMEAGVAPADSFSVHPRWPIGF</sequence>
<feature type="binding site" evidence="7">
    <location>
        <position position="317"/>
    </location>
    <ligand>
        <name>Fe cation</name>
        <dbReference type="ChEBI" id="CHEBI:24875"/>
    </ligand>
</feature>
<feature type="binding site" evidence="7">
    <location>
        <position position="192"/>
    </location>
    <ligand>
        <name>substrate</name>
    </ligand>
</feature>
<dbReference type="EMBL" id="AP025225">
    <property type="protein sequence ID" value="BDB96535.1"/>
    <property type="molecule type" value="Genomic_DNA"/>
</dbReference>
<comment type="function">
    <text evidence="7">Required for the formation of a threonylcarbamoyl group on adenosine at position 37 (t(6)A37) in tRNAs that read codons beginning with adenine. Is involved in the transfer of the threonylcarbamoyl moiety of threonylcarbamoyl-AMP (TC-AMP) to the N6 group of A37, together with TsaE and TsaB. TsaD likely plays a direct catalytic role in this reaction.</text>
</comment>
<evidence type="ECO:0000256" key="1">
    <source>
        <dbReference type="ARBA" id="ARBA00022679"/>
    </source>
</evidence>
<evidence type="ECO:0000256" key="2">
    <source>
        <dbReference type="ARBA" id="ARBA00022694"/>
    </source>
</evidence>
<evidence type="ECO:0000313" key="10">
    <source>
        <dbReference type="Proteomes" id="UP001320209"/>
    </source>
</evidence>
<dbReference type="NCBIfam" id="TIGR03723">
    <property type="entry name" value="T6A_TsaD_YgjD"/>
    <property type="match status" value="1"/>
</dbReference>
<keyword evidence="5 7" id="KW-0012">Acyltransferase</keyword>
<dbReference type="EC" id="2.3.1.234" evidence="7"/>
<feature type="binding site" evidence="7">
    <location>
        <position position="119"/>
    </location>
    <ligand>
        <name>Fe cation</name>
        <dbReference type="ChEBI" id="CHEBI:24875"/>
    </ligand>
</feature>
<dbReference type="InterPro" id="IPR043129">
    <property type="entry name" value="ATPase_NBD"/>
</dbReference>
<dbReference type="PRINTS" id="PR00789">
    <property type="entry name" value="OSIALOPTASE"/>
</dbReference>
<feature type="binding site" evidence="7">
    <location>
        <begin position="142"/>
        <end position="146"/>
    </location>
    <ligand>
        <name>substrate</name>
    </ligand>
</feature>
<evidence type="ECO:0000256" key="3">
    <source>
        <dbReference type="ARBA" id="ARBA00022723"/>
    </source>
</evidence>
<name>A0ABN6L3P8_9PROT</name>